<proteinExistence type="predicted"/>
<reference evidence="9" key="1">
    <citation type="journal article" date="2017" name="Genome Biol.">
        <title>Comparative genomics reveals high biological diversity and specific adaptations in the industrially and medically important fungal genus Aspergillus.</title>
        <authorList>
            <person name="de Vries R.P."/>
            <person name="Riley R."/>
            <person name="Wiebenga A."/>
            <person name="Aguilar-Osorio G."/>
            <person name="Amillis S."/>
            <person name="Uchima C.A."/>
            <person name="Anderluh G."/>
            <person name="Asadollahi M."/>
            <person name="Askin M."/>
            <person name="Barry K."/>
            <person name="Battaglia E."/>
            <person name="Bayram O."/>
            <person name="Benocci T."/>
            <person name="Braus-Stromeyer S.A."/>
            <person name="Caldana C."/>
            <person name="Canovas D."/>
            <person name="Cerqueira G.C."/>
            <person name="Chen F."/>
            <person name="Chen W."/>
            <person name="Choi C."/>
            <person name="Clum A."/>
            <person name="Dos Santos R.A."/>
            <person name="Damasio A.R."/>
            <person name="Diallinas G."/>
            <person name="Emri T."/>
            <person name="Fekete E."/>
            <person name="Flipphi M."/>
            <person name="Freyberg S."/>
            <person name="Gallo A."/>
            <person name="Gournas C."/>
            <person name="Habgood R."/>
            <person name="Hainaut M."/>
            <person name="Harispe M.L."/>
            <person name="Henrissat B."/>
            <person name="Hilden K.S."/>
            <person name="Hope R."/>
            <person name="Hossain A."/>
            <person name="Karabika E."/>
            <person name="Karaffa L."/>
            <person name="Karanyi Z."/>
            <person name="Krasevec N."/>
            <person name="Kuo A."/>
            <person name="Kusch H."/>
            <person name="LaButti K."/>
            <person name="Lagendijk E.L."/>
            <person name="Lapidus A."/>
            <person name="Levasseur A."/>
            <person name="Lindquist E."/>
            <person name="Lipzen A."/>
            <person name="Logrieco A.F."/>
            <person name="MacCabe A."/>
            <person name="Maekelae M.R."/>
            <person name="Malavazi I."/>
            <person name="Melin P."/>
            <person name="Meyer V."/>
            <person name="Mielnichuk N."/>
            <person name="Miskei M."/>
            <person name="Molnar A.P."/>
            <person name="Mule G."/>
            <person name="Ngan C.Y."/>
            <person name="Orejas M."/>
            <person name="Orosz E."/>
            <person name="Ouedraogo J.P."/>
            <person name="Overkamp K.M."/>
            <person name="Park H.-S."/>
            <person name="Perrone G."/>
            <person name="Piumi F."/>
            <person name="Punt P.J."/>
            <person name="Ram A.F."/>
            <person name="Ramon A."/>
            <person name="Rauscher S."/>
            <person name="Record E."/>
            <person name="Riano-Pachon D.M."/>
            <person name="Robert V."/>
            <person name="Roehrig J."/>
            <person name="Ruller R."/>
            <person name="Salamov A."/>
            <person name="Salih N.S."/>
            <person name="Samson R.A."/>
            <person name="Sandor E."/>
            <person name="Sanguinetti M."/>
            <person name="Schuetze T."/>
            <person name="Sepcic K."/>
            <person name="Shelest E."/>
            <person name="Sherlock G."/>
            <person name="Sophianopoulou V."/>
            <person name="Squina F.M."/>
            <person name="Sun H."/>
            <person name="Susca A."/>
            <person name="Todd R.B."/>
            <person name="Tsang A."/>
            <person name="Unkles S.E."/>
            <person name="van de Wiele N."/>
            <person name="van Rossen-Uffink D."/>
            <person name="Oliveira J.V."/>
            <person name="Vesth T.C."/>
            <person name="Visser J."/>
            <person name="Yu J.-H."/>
            <person name="Zhou M."/>
            <person name="Andersen M.R."/>
            <person name="Archer D.B."/>
            <person name="Baker S.E."/>
            <person name="Benoit I."/>
            <person name="Brakhage A.A."/>
            <person name="Braus G.H."/>
            <person name="Fischer R."/>
            <person name="Frisvad J.C."/>
            <person name="Goldman G.H."/>
            <person name="Houbraken J."/>
            <person name="Oakley B."/>
            <person name="Pocsi I."/>
            <person name="Scazzocchio C."/>
            <person name="Seiboth B."/>
            <person name="vanKuyk P.A."/>
            <person name="Wortman J."/>
            <person name="Dyer P.S."/>
            <person name="Grigoriev I.V."/>
        </authorList>
    </citation>
    <scope>NUCLEOTIDE SEQUENCE [LARGE SCALE GENOMIC DNA]</scope>
    <source>
        <strain evidence="9">CBS 583.65</strain>
    </source>
</reference>
<evidence type="ECO:0000256" key="4">
    <source>
        <dbReference type="ARBA" id="ARBA00023163"/>
    </source>
</evidence>
<dbReference type="PROSITE" id="PS00463">
    <property type="entry name" value="ZN2_CY6_FUNGAL_1"/>
    <property type="match status" value="1"/>
</dbReference>
<evidence type="ECO:0000259" key="7">
    <source>
        <dbReference type="PROSITE" id="PS50048"/>
    </source>
</evidence>
<dbReference type="GO" id="GO:0008270">
    <property type="term" value="F:zinc ion binding"/>
    <property type="evidence" value="ECO:0007669"/>
    <property type="project" value="InterPro"/>
</dbReference>
<dbReference type="GO" id="GO:0005634">
    <property type="term" value="C:nucleus"/>
    <property type="evidence" value="ECO:0007669"/>
    <property type="project" value="UniProtKB-SubCell"/>
</dbReference>
<dbReference type="VEuPathDB" id="FungiDB:ASPVEDRAFT_84925"/>
<sequence length="630" mass="70262">MSIFTSSRFSERETLTQTDPNVPERKVVADAGVRGRSNRGGSLHNGPVLLSLPPILYCFSAAATMTSPSGCWTCRLRHRKCDLRAPVCRECRDRCIPCHGYGPKPSWMDGATAERQELTRIKKAVKENFRKVRRAQNRDRQVASRRLHGTTSASLLVPVQSLSAPAAAVTGLPSHPHLRLPADIDSPQTSHTTGTAGVDPGNDYTQVLNGRSTAASPCSYPLAPSHVFHPRAASLVMHYFDKVFYWQYPCFQSRSRLGNRGWLLSSISSGGPLYHAALALSVLHRDEVGDPWRDYPRDQEAFEYHTKALRELCEFSRRTGTETLLRDKFQLVEFAASSFMLISFQVFYGAEDDWLPHLEAATAVFSMHSPEAVFTSHTSTAKVGDSCHPNNVQAHPGFEFVIIHAIWFDILACVSAGRVPRIEYRQWLEKPTLNLEMADLMGCYNWVMISIGDLAHIQGWGNDMKNKGTLSVPQLVTRTQEIEARLLDGVNELESTMKENTQIPPATWVSLIFALAALVLSNILASGPVSSLPEIREVIGKAVDVLRSWPQTISLRGVVWPLCIIGCMAESEHQPFLETLLVNFAEECRGLGNPSTLLKVVKDYWATQECQDRRNRMDLEFMAGVRALFI</sequence>
<evidence type="ECO:0000256" key="2">
    <source>
        <dbReference type="ARBA" id="ARBA00023015"/>
    </source>
</evidence>
<keyword evidence="3" id="KW-0238">DNA-binding</keyword>
<dbReference type="EMBL" id="KV878130">
    <property type="protein sequence ID" value="OJJ03476.1"/>
    <property type="molecule type" value="Genomic_DNA"/>
</dbReference>
<evidence type="ECO:0000256" key="3">
    <source>
        <dbReference type="ARBA" id="ARBA00023125"/>
    </source>
</evidence>
<dbReference type="Pfam" id="PF00172">
    <property type="entry name" value="Zn_clus"/>
    <property type="match status" value="1"/>
</dbReference>
<accession>A0A1L9PPU9</accession>
<feature type="region of interest" description="Disordered" evidence="6">
    <location>
        <begin position="182"/>
        <end position="203"/>
    </location>
</feature>
<dbReference type="Proteomes" id="UP000184073">
    <property type="component" value="Unassembled WGS sequence"/>
</dbReference>
<keyword evidence="4" id="KW-0804">Transcription</keyword>
<evidence type="ECO:0000256" key="1">
    <source>
        <dbReference type="ARBA" id="ARBA00004123"/>
    </source>
</evidence>
<comment type="subcellular location">
    <subcellularLocation>
        <location evidence="1">Nucleus</location>
    </subcellularLocation>
</comment>
<dbReference type="SUPFAM" id="SSF57701">
    <property type="entry name" value="Zn2/Cys6 DNA-binding domain"/>
    <property type="match status" value="1"/>
</dbReference>
<keyword evidence="2" id="KW-0805">Transcription regulation</keyword>
<evidence type="ECO:0000256" key="5">
    <source>
        <dbReference type="ARBA" id="ARBA00023242"/>
    </source>
</evidence>
<dbReference type="GO" id="GO:0045944">
    <property type="term" value="P:positive regulation of transcription by RNA polymerase II"/>
    <property type="evidence" value="ECO:0007669"/>
    <property type="project" value="TreeGrafter"/>
</dbReference>
<dbReference type="CDD" id="cd00067">
    <property type="entry name" value="GAL4"/>
    <property type="match status" value="1"/>
</dbReference>
<dbReference type="GO" id="GO:0000981">
    <property type="term" value="F:DNA-binding transcription factor activity, RNA polymerase II-specific"/>
    <property type="evidence" value="ECO:0007669"/>
    <property type="project" value="InterPro"/>
</dbReference>
<evidence type="ECO:0000313" key="9">
    <source>
        <dbReference type="Proteomes" id="UP000184073"/>
    </source>
</evidence>
<evidence type="ECO:0000313" key="8">
    <source>
        <dbReference type="EMBL" id="OJJ03476.1"/>
    </source>
</evidence>
<keyword evidence="5" id="KW-0539">Nucleus</keyword>
<protein>
    <recommendedName>
        <fullName evidence="7">Zn(2)-C6 fungal-type domain-containing protein</fullName>
    </recommendedName>
</protein>
<dbReference type="GeneID" id="63733138"/>
<dbReference type="PANTHER" id="PTHR37534:SF26">
    <property type="entry name" value="TRANSCRIPTION FACTOR, PUTATIVE-RELATED"/>
    <property type="match status" value="1"/>
</dbReference>
<evidence type="ECO:0000256" key="6">
    <source>
        <dbReference type="SAM" id="MobiDB-lite"/>
    </source>
</evidence>
<dbReference type="InterPro" id="IPR021858">
    <property type="entry name" value="Fun_TF"/>
</dbReference>
<keyword evidence="9" id="KW-1185">Reference proteome</keyword>
<dbReference type="Pfam" id="PF11951">
    <property type="entry name" value="Fungal_trans_2"/>
    <property type="match status" value="1"/>
</dbReference>
<name>A0A1L9PPU9_ASPVE</name>
<feature type="region of interest" description="Disordered" evidence="6">
    <location>
        <begin position="1"/>
        <end position="21"/>
    </location>
</feature>
<organism evidence="8 9">
    <name type="scientific">Aspergillus versicolor CBS 583.65</name>
    <dbReference type="NCBI Taxonomy" id="1036611"/>
    <lineage>
        <taxon>Eukaryota</taxon>
        <taxon>Fungi</taxon>
        <taxon>Dikarya</taxon>
        <taxon>Ascomycota</taxon>
        <taxon>Pezizomycotina</taxon>
        <taxon>Eurotiomycetes</taxon>
        <taxon>Eurotiomycetidae</taxon>
        <taxon>Eurotiales</taxon>
        <taxon>Aspergillaceae</taxon>
        <taxon>Aspergillus</taxon>
        <taxon>Aspergillus subgen. Nidulantes</taxon>
    </lineage>
</organism>
<dbReference type="PANTHER" id="PTHR37534">
    <property type="entry name" value="TRANSCRIPTIONAL ACTIVATOR PROTEIN UGA3"/>
    <property type="match status" value="1"/>
</dbReference>
<dbReference type="RefSeq" id="XP_040669238.1">
    <property type="nucleotide sequence ID" value="XM_040817627.1"/>
</dbReference>
<dbReference type="OrthoDB" id="5213892at2759"/>
<dbReference type="AlphaFoldDB" id="A0A1L9PPU9"/>
<dbReference type="InterPro" id="IPR036864">
    <property type="entry name" value="Zn2-C6_fun-type_DNA-bd_sf"/>
</dbReference>
<dbReference type="GO" id="GO:0000976">
    <property type="term" value="F:transcription cis-regulatory region binding"/>
    <property type="evidence" value="ECO:0007669"/>
    <property type="project" value="TreeGrafter"/>
</dbReference>
<dbReference type="STRING" id="1036611.A0A1L9PPU9"/>
<gene>
    <name evidence="8" type="ORF">ASPVEDRAFT_84925</name>
</gene>
<feature type="compositionally biased region" description="Polar residues" evidence="6">
    <location>
        <begin position="186"/>
        <end position="195"/>
    </location>
</feature>
<feature type="domain" description="Zn(2)-C6 fungal-type" evidence="7">
    <location>
        <begin position="70"/>
        <end position="98"/>
    </location>
</feature>
<dbReference type="InterPro" id="IPR001138">
    <property type="entry name" value="Zn2Cys6_DnaBD"/>
</dbReference>
<dbReference type="SMART" id="SM00066">
    <property type="entry name" value="GAL4"/>
    <property type="match status" value="1"/>
</dbReference>
<dbReference type="PROSITE" id="PS50048">
    <property type="entry name" value="ZN2_CY6_FUNGAL_2"/>
    <property type="match status" value="1"/>
</dbReference>